<dbReference type="GO" id="GO:0006898">
    <property type="term" value="P:receptor-mediated endocytosis"/>
    <property type="evidence" value="ECO:0007669"/>
    <property type="project" value="TreeGrafter"/>
</dbReference>
<feature type="domain" description="DnaJ homologue subfamily C GRV2/DNAJC13 N-terminal" evidence="2">
    <location>
        <begin position="722"/>
        <end position="1310"/>
    </location>
</feature>
<feature type="domain" description="DnaJ homologue subfamily C GRV2/DNAJC13 N-terminal" evidence="2">
    <location>
        <begin position="1376"/>
        <end position="1456"/>
    </location>
</feature>
<dbReference type="GO" id="GO:0007032">
    <property type="term" value="P:endosome organization"/>
    <property type="evidence" value="ECO:0007669"/>
    <property type="project" value="InterPro"/>
</dbReference>
<gene>
    <name evidence="3" type="ORF">Poli38472_005785</name>
</gene>
<feature type="region of interest" description="Disordered" evidence="1">
    <location>
        <begin position="3019"/>
        <end position="3044"/>
    </location>
</feature>
<sequence>MDAKKYVARFMVHKVGNFVVKERVLCFGDQGFCTYDPETQLLTNAWSYKDVEGANVLEGETDFIVFTPRHRIKKTVYRCNFRMEVLVCLMKLWRQCQATTPRKPLRPELQTYTFKALKQHSRDLQSSCIIEVCPDGVYQKDEEGDMMSHIPYTSLVSLDIVCDDHNAIVLNHSDNSSLFLVEKRTELAQAIQRGMKLYGMEINEYRKKTMDAALRNEGDLPLAECLLFQFPVTKVAAPGKPIGKRLLAVSGKYVTEYGEDGAVISSRPLSRVYSVIMFTDFVDTFEIVFVDGVSRMFSSTYREKIVCDLITSCYAVNVWEVEVLTSRIPDSIAMVPRKLIQSEGRPLAKKPTDLNVMDRELRAVQSSVIQQFVSRGSGKNVRTQRRLPLGVDEEMQCLAIELNANTPLSGVAVQPNKPYDKAVFFMIQEIRDLVGRHGPCHAFLNTYLQSVYRLLHAPPAKKELMRIFNEHGDQYLSMISDILQGRDPVIVYWMLKVLCRLLESRSQKAWWRQLFQSNHHFVNAILSLFDVDPKVGRYLSDLPTMMLCEFVLHMVVTSSGKQQAALKPFLDQLSRKYPMLLRILYGFPGLATVDACIGIFSRLKGNAISANPDEDHPEQPKVDHAPPMSLRYGEQLTYGSKILTRNPSRRALSSRYRSVHRSDESTTTINGAKVVVRSPEVLIDQYRVFVETPCGPSQQPIGEYSDVDLLRLRFRCRSVFLQELMSHLVGSFDEVKHVYGVDSHSFTGFLGNSSGQREKSELYLTPRALIGVRGTNGLTQEFEYRHISTIYLVSRREDLFAINVQGQVHYIYADSSHQIVENMRQLAGMIGVYLELEKVEHVPKQSHTLDANGVKPPSVSRRRTRLYEVTKRDGRQGAIRIKKLVALVGGYLHELDSGQSHEKAFSLKELQRITVTTPNKQEDVLSITLDFGNGTRVTYLCGEAHRFLGELIDGANFVDNKWLTIAPSFSKLNPRLTARALLRSDQERSLYLNQDGFYVTSHKSLTQHVERMNAEPITETATMDKVMFSLENMNLNLQDEDFTPEILSRSLSQLSFGGLFQGLLVLLQHASKAPVRTNEVCVILEALRKITDGCCRIADVGEDQLAELVSQLVGVIEASDDSIPILLAIKTMHSLVGKKSTLRENQTIQKKTRAVVFGSDRLLASLVDVLGRNYPICSLAVLDLLWDVMVSTRECTDNNQFNAIVELLGTNYPQLMKLAEQESIVGLAVSATALLNVLLHRLDAEIQARIRDAALRTGTTLKVLYKAFFYPNEAGRDLFARLSSMWIDKHKASKELLQRILPHGFIRMASIGKREPSRPKTSRDAKSKRQRHDKGEWFIKRLRDVLAESRSGYRLAKEQELDSASYDVARIAELVHQAFFLPDLIWHDQSREELRHAMERSIKMVDDNMAFRLTLRPGNSLKGLGPVVWNHEQFSVSYKTIAEVRVGQIYPRVLMERIHDGSIDFDRLAADGLSTGTSSDDLLGSMAGILKNPKQFFDEVYLSWLESHRLYKKRQPKQWGSKTDQGRLTMSDLHESHTGAVDLLLRTLTEMMKRFPEVRSAWSRRVNFLLDVVVGTFDAAELRGIMRLLSIASADAEVSRALQTDTCVTLLVFMATVCHRQPLMQHSIAFVSEVGDVPVMGFGATPDNMSVSSIPLTHLSCGDYRMALKWRMTSSGADSASGPYSTIELKQVIDIQKSRLRSLSVCCCSIHEKYESPDHEWLPVHSVPELRWMELMDHPIDAGSVGLSALETLHNIVKNEPSAVENGACVVPMPIAKHLLSSEKGVAMMSQLLLAISPAVRKVACEVLLSLGPAIARKLYKFGVFFFIFAGLETCTGDDAFVAESKLLRQIHRLQDCPEIREGQSFLVDLIPEAMIGLLDSDGAEEFASVITLKKTDRRALWSPSMKNHLCKVVREHIEEFEEDLRRDVAARYRYVTIPPVKYAELSRDVYCGGHFLSTIVGGDASNLDAIEEPQSVMNGIEEKWLSLQSLPTPTVAGVAHESSTAFQTFGWDAKKFFTPTELRSRFRDLCKQGIAVSTVRTAFDELHGLHVQHAETDNGQSADEIVHWILQAQRRLLDKFSFQFFSFESKALGLLLSLMSRDAATPEKNGVDFQGLSIEVLHRLLLVAPLNIDRLVVQTHFWDTIMDTVEHYSDKDDLKIKETLFSIIHMVLCSEGGPRSLFKKSEESELLQRQVSDTSEDYDDEVALFNEALYQSNGEHQEFPKSRRLCQILDRLLTQFEHRQPWQVQELLFSIVSSMCRSRFLQNELVSSTKVFWRALYLLLRKAEQSKSEKQAFQSSQAETLDKKEQDVIEATFLALRALSIGPNGQSRSRGIDALAAMLPMRFLDCLDQPSGDDFLSVLSSDIREPTCIWDAGTRAELLQLLADHCDENNDDDALSFMESATSYMYDCLNSEPLVGGIYLRILLEKSENDELITPASLYPTTPVEFVEALLIFLDENRDPSLGIYADTLPALECLSLLVDLPVFRDAVVDALEDHADEDEPENVSVSVATLGRYLLPYDRNDKGGMSISSRRSLSSYGFMSKHGKSQELDGLPEGMDAEFGNVDYLNRQENALLILNKICGLDQSLERILAPFCRYTWSLQVIADHLDYEQAYYAISCLAELCDACLVVAEYVDQSGLWVEILGIAIQSRQHVLHEHYLRAEALREPAFEVLYAVLSKDFTIRERMYSGLCRFLPYPMVYQIHLDPAKSMQFFDDNHEKSDLVWNSHWRTEVRRKVDDIICRNRVERTKAKRDSVILDDEDYVELPNNFVAGLYLDMFLARPDPEQLTNPAYNLELLFQEWKEQLNCLMGFDLENPPDFLRELGKDIDRLATAMIHILRAPIELDESIQAAQIPADVVKLVRHCNKHLIAGFPYRCVLRVARRLTQFPQLQSAEFFELLFCRIVAEHPDLPALVKVVRRALEGRAESLENEFISVELFMLRDLSYYSEMVKFLEVMVEKKDAVDAKVLSNMNRILRIIRAEKKAEERESLTNQSFLQRASARWHNFTLTDTFMSRGRQSANGHTDLSSTKRSFDVDREHNPSFREGTFIVDDEREGLIPEPPKSRLMFDGETVQEVPPPPKSFGFVADTGKDDDSVVSEAIRASTIRAAYEPVDSKYHSNKAAQYDQQEEEDAPEPRRASLSNTPAARTSESQAGNSNTTSAALSRMSFLGMFHSSEAGSSRRYSLMDSWRTPTSQTNPLLTSLTISRRGRRATAVMSRRKSQAPRRWFG</sequence>
<proteinExistence type="predicted"/>
<protein>
    <recommendedName>
        <fullName evidence="2">DnaJ homologue subfamily C GRV2/DNAJC13 N-terminal domain-containing protein</fullName>
    </recommendedName>
</protein>
<dbReference type="PANTHER" id="PTHR36983">
    <property type="entry name" value="DNAJ HOMOLOG SUBFAMILY C MEMBER 13"/>
    <property type="match status" value="1"/>
</dbReference>
<dbReference type="InterPro" id="IPR016024">
    <property type="entry name" value="ARM-type_fold"/>
</dbReference>
<dbReference type="SUPFAM" id="SSF48371">
    <property type="entry name" value="ARM repeat"/>
    <property type="match status" value="1"/>
</dbReference>
<dbReference type="OrthoDB" id="69656at2759"/>
<name>A0A8K1CR73_PYTOL</name>
<dbReference type="InterPro" id="IPR045802">
    <property type="entry name" value="GRV2/DNAJC13_N"/>
</dbReference>
<dbReference type="Proteomes" id="UP000794436">
    <property type="component" value="Unassembled WGS sequence"/>
</dbReference>
<feature type="region of interest" description="Disordered" evidence="1">
    <location>
        <begin position="1312"/>
        <end position="1332"/>
    </location>
</feature>
<feature type="domain" description="DnaJ homologue subfamily C GRV2/DNAJC13 N-terminal" evidence="2">
    <location>
        <begin position="22"/>
        <end position="339"/>
    </location>
</feature>
<evidence type="ECO:0000313" key="3">
    <source>
        <dbReference type="EMBL" id="TMW68317.1"/>
    </source>
</evidence>
<accession>A0A8K1CR73</accession>
<comment type="caution">
    <text evidence="3">The sequence shown here is derived from an EMBL/GenBank/DDBJ whole genome shotgun (WGS) entry which is preliminary data.</text>
</comment>
<evidence type="ECO:0000313" key="4">
    <source>
        <dbReference type="Proteomes" id="UP000794436"/>
    </source>
</evidence>
<dbReference type="InterPro" id="IPR044978">
    <property type="entry name" value="GRV2/DNAJC13"/>
</dbReference>
<evidence type="ECO:0000256" key="1">
    <source>
        <dbReference type="SAM" id="MobiDB-lite"/>
    </source>
</evidence>
<reference evidence="3" key="1">
    <citation type="submission" date="2019-03" db="EMBL/GenBank/DDBJ databases">
        <title>Long read genome sequence of the mycoparasitic Pythium oligandrum ATCC 38472 isolated from sugarbeet rhizosphere.</title>
        <authorList>
            <person name="Gaulin E."/>
        </authorList>
    </citation>
    <scope>NUCLEOTIDE SEQUENCE</scope>
    <source>
        <strain evidence="3">ATCC 38472_TT</strain>
    </source>
</reference>
<evidence type="ECO:0000259" key="2">
    <source>
        <dbReference type="Pfam" id="PF19432"/>
    </source>
</evidence>
<dbReference type="EMBL" id="SPLM01000002">
    <property type="protein sequence ID" value="TMW68317.1"/>
    <property type="molecule type" value="Genomic_DNA"/>
</dbReference>
<organism evidence="3 4">
    <name type="scientific">Pythium oligandrum</name>
    <name type="common">Mycoparasitic fungus</name>
    <dbReference type="NCBI Taxonomy" id="41045"/>
    <lineage>
        <taxon>Eukaryota</taxon>
        <taxon>Sar</taxon>
        <taxon>Stramenopiles</taxon>
        <taxon>Oomycota</taxon>
        <taxon>Peronosporomycetes</taxon>
        <taxon>Pythiales</taxon>
        <taxon>Pythiaceae</taxon>
        <taxon>Pythium</taxon>
    </lineage>
</organism>
<feature type="region of interest" description="Disordered" evidence="1">
    <location>
        <begin position="3120"/>
        <end position="3166"/>
    </location>
</feature>
<dbReference type="PANTHER" id="PTHR36983:SF2">
    <property type="entry name" value="DNAJ HOMOLOG SUBFAMILY C MEMBER 13"/>
    <property type="match status" value="1"/>
</dbReference>
<dbReference type="GO" id="GO:2000641">
    <property type="term" value="P:regulation of early endosome to late endosome transport"/>
    <property type="evidence" value="ECO:0007669"/>
    <property type="project" value="InterPro"/>
</dbReference>
<feature type="compositionally biased region" description="Polar residues" evidence="1">
    <location>
        <begin position="3145"/>
        <end position="3166"/>
    </location>
</feature>
<dbReference type="GO" id="GO:0010008">
    <property type="term" value="C:endosome membrane"/>
    <property type="evidence" value="ECO:0007669"/>
    <property type="project" value="TreeGrafter"/>
</dbReference>
<keyword evidence="4" id="KW-1185">Reference proteome</keyword>
<feature type="compositionally biased region" description="Polar residues" evidence="1">
    <location>
        <begin position="3019"/>
        <end position="3035"/>
    </location>
</feature>
<dbReference type="Pfam" id="PF19432">
    <property type="entry name" value="RME-8_N"/>
    <property type="match status" value="3"/>
</dbReference>